<name>C5J5Z2_MESCH</name>
<reference evidence="2" key="1">
    <citation type="journal article" date="2009" name="BMC Bioinformatics">
        <title>The Mycoplasma conjunctivae genome sequencing, annotation and analysis.</title>
        <authorList>
            <person name="Calderon-Copete S.P."/>
            <person name="Wigger G."/>
            <person name="Wunderlin C."/>
            <person name="Schmidheini T."/>
            <person name="Frey J."/>
            <person name="Quail M.A."/>
            <person name="Falquet L."/>
        </authorList>
    </citation>
    <scope>NUCLEOTIDE SEQUENCE [LARGE SCALE GENOMIC DNA]</scope>
    <source>
        <strain evidence="2">ATCC 25834 / NCTC 10147 / HRC/581</strain>
    </source>
</reference>
<dbReference type="Pfam" id="PF13306">
    <property type="entry name" value="LRR_5"/>
    <property type="match status" value="1"/>
</dbReference>
<accession>C5J5Z2</accession>
<keyword evidence="2" id="KW-1185">Reference proteome</keyword>
<evidence type="ECO:0000313" key="1">
    <source>
        <dbReference type="EMBL" id="CAT04884.1"/>
    </source>
</evidence>
<dbReference type="eggNOG" id="COG4886">
    <property type="taxonomic scope" value="Bacteria"/>
</dbReference>
<gene>
    <name evidence="1" type="ordered locus">MCJ_001910</name>
</gene>
<dbReference type="AlphaFoldDB" id="C5J5Z2"/>
<organism evidence="1 2">
    <name type="scientific">Mesomycoplasma conjunctivae (strain ATCC 25834 / NCTC 10147 / HRC/581)</name>
    <name type="common">Mycoplasma conjunctivae</name>
    <dbReference type="NCBI Taxonomy" id="572263"/>
    <lineage>
        <taxon>Bacteria</taxon>
        <taxon>Bacillati</taxon>
        <taxon>Mycoplasmatota</taxon>
        <taxon>Mycoplasmoidales</taxon>
        <taxon>Metamycoplasmataceae</taxon>
        <taxon>Mesomycoplasma</taxon>
    </lineage>
</organism>
<dbReference type="EMBL" id="FM864216">
    <property type="protein sequence ID" value="CAT04884.1"/>
    <property type="molecule type" value="Genomic_DNA"/>
</dbReference>
<dbReference type="Proteomes" id="UP000001491">
    <property type="component" value="Chromosome"/>
</dbReference>
<sequence length="263" mass="30358">MQKSIISRKEAMSIINNPNYRKNDVLDLSSLEATEIATYAFSALNLQLSKLILPKGLQKIGDSAFMLNEIQEIVWNDEIQEIGDSAFEHNLISKIELPKTIKKLSPLAFAMNQIKEVVIFKNIDEIGNDVFHGNPLEKLYFYTLNCQIDPYSFAGLEPKEIIVENDFDLQIPNQNDKYSRINLDFYKDFDIYENEIELEIANSLLVDILASFSWINAEKIILINPKVSATKDLNLYVVKYEMQKNIQIFARGSEKYQKFLKIN</sequence>
<dbReference type="InterPro" id="IPR032675">
    <property type="entry name" value="LRR_dom_sf"/>
</dbReference>
<proteinExistence type="predicted"/>
<dbReference type="HOGENOM" id="CLU_1056978_0_0_14"/>
<dbReference type="InterPro" id="IPR026906">
    <property type="entry name" value="LRR_5"/>
</dbReference>
<protein>
    <submittedName>
        <fullName evidence="1">Uncharacterized protein</fullName>
    </submittedName>
</protein>
<dbReference type="Gene3D" id="3.80.10.10">
    <property type="entry name" value="Ribonuclease Inhibitor"/>
    <property type="match status" value="1"/>
</dbReference>
<dbReference type="KEGG" id="mco:MCJ_001910"/>
<evidence type="ECO:0000313" key="2">
    <source>
        <dbReference type="Proteomes" id="UP000001491"/>
    </source>
</evidence>